<dbReference type="AlphaFoldDB" id="A0A0F8VA84"/>
<dbReference type="PANTHER" id="PTHR40396">
    <property type="entry name" value="ATPASE-LIKE PROTEIN"/>
    <property type="match status" value="1"/>
</dbReference>
<evidence type="ECO:0000313" key="2">
    <source>
        <dbReference type="EMBL" id="KKK41317.1"/>
    </source>
</evidence>
<evidence type="ECO:0000259" key="1">
    <source>
        <dbReference type="Pfam" id="PF13304"/>
    </source>
</evidence>
<dbReference type="EMBL" id="LAZR01070408">
    <property type="protein sequence ID" value="KKK41317.1"/>
    <property type="molecule type" value="Genomic_DNA"/>
</dbReference>
<dbReference type="SUPFAM" id="SSF52540">
    <property type="entry name" value="P-loop containing nucleoside triphosphate hydrolases"/>
    <property type="match status" value="1"/>
</dbReference>
<comment type="caution">
    <text evidence="2">The sequence shown here is derived from an EMBL/GenBank/DDBJ whole genome shotgun (WGS) entry which is preliminary data.</text>
</comment>
<accession>A0A0F8VA84</accession>
<gene>
    <name evidence="2" type="ORF">LCGC14_2735500</name>
</gene>
<dbReference type="InterPro" id="IPR003959">
    <property type="entry name" value="ATPase_AAA_core"/>
</dbReference>
<organism evidence="2">
    <name type="scientific">marine sediment metagenome</name>
    <dbReference type="NCBI Taxonomy" id="412755"/>
    <lineage>
        <taxon>unclassified sequences</taxon>
        <taxon>metagenomes</taxon>
        <taxon>ecological metagenomes</taxon>
    </lineage>
</organism>
<sequence>MGNFNPWLSMLVKPKRTIQKIIEILFDHKQWLKDHNLFSNTKKKRITLHLKLFFEEKILSRFQEIFNKPEVYLPSFLMSDGTIDITLFIIIMFFEKKPFIVIEEPVSNIHPYLISKLVSIMEDVSDNLSKQILITTHNPEIIKYAGKDNILVVKSDKKRFSGIYRPSDKEELKTFLKNNLGIDDLFIENLL</sequence>
<protein>
    <recommendedName>
        <fullName evidence="1">ATPase AAA-type core domain-containing protein</fullName>
    </recommendedName>
</protein>
<dbReference type="InterPro" id="IPR027417">
    <property type="entry name" value="P-loop_NTPase"/>
</dbReference>
<proteinExistence type="predicted"/>
<dbReference type="PANTHER" id="PTHR40396:SF1">
    <property type="entry name" value="ATPASE AAA-TYPE CORE DOMAIN-CONTAINING PROTEIN"/>
    <property type="match status" value="1"/>
</dbReference>
<dbReference type="GO" id="GO:0016887">
    <property type="term" value="F:ATP hydrolysis activity"/>
    <property type="evidence" value="ECO:0007669"/>
    <property type="project" value="InterPro"/>
</dbReference>
<name>A0A0F8VA84_9ZZZZ</name>
<feature type="domain" description="ATPase AAA-type core" evidence="1">
    <location>
        <begin position="67"/>
        <end position="142"/>
    </location>
</feature>
<dbReference type="Pfam" id="PF13304">
    <property type="entry name" value="AAA_21"/>
    <property type="match status" value="1"/>
</dbReference>
<reference evidence="2" key="1">
    <citation type="journal article" date="2015" name="Nature">
        <title>Complex archaea that bridge the gap between prokaryotes and eukaryotes.</title>
        <authorList>
            <person name="Spang A."/>
            <person name="Saw J.H."/>
            <person name="Jorgensen S.L."/>
            <person name="Zaremba-Niedzwiedzka K."/>
            <person name="Martijn J."/>
            <person name="Lind A.E."/>
            <person name="van Eijk R."/>
            <person name="Schleper C."/>
            <person name="Guy L."/>
            <person name="Ettema T.J."/>
        </authorList>
    </citation>
    <scope>NUCLEOTIDE SEQUENCE</scope>
</reference>
<dbReference type="GO" id="GO:0005524">
    <property type="term" value="F:ATP binding"/>
    <property type="evidence" value="ECO:0007669"/>
    <property type="project" value="InterPro"/>
</dbReference>
<dbReference type="Gene3D" id="3.40.50.300">
    <property type="entry name" value="P-loop containing nucleotide triphosphate hydrolases"/>
    <property type="match status" value="1"/>
</dbReference>